<dbReference type="PATRIC" id="fig|83552.4.peg.1261"/>
<sequence length="178" mass="20325">MITKKEFYFIRHGQTDYNISNAKIDHEDVSLNAMGLKQAQAIEAIVAQLPIKSVCYSPFKRAKETKEIISSRLQALHYEIPNLGECSMQIWNDMTTNRYQAIESPHIHVKRFMEQALRGINQSLSKEGAVLVVAHGGIHWAICCLMEISGHTWMIDNCLPVHFYPDANGQWQAKTLIR</sequence>
<dbReference type="EMBL" id="JSAM01000073">
    <property type="protein sequence ID" value="KIA77619.1"/>
    <property type="molecule type" value="Genomic_DNA"/>
</dbReference>
<dbReference type="OMA" id="ECETAVW"/>
<dbReference type="SUPFAM" id="SSF53254">
    <property type="entry name" value="Phosphoglycerate mutase-like"/>
    <property type="match status" value="1"/>
</dbReference>
<protein>
    <submittedName>
        <fullName evidence="2">Putative phosphatase PhoE</fullName>
        <ecNumber evidence="2">3.1.3.-</ecNumber>
    </submittedName>
</protein>
<dbReference type="SMART" id="SM00855">
    <property type="entry name" value="PGAM"/>
    <property type="match status" value="1"/>
</dbReference>
<dbReference type="Pfam" id="PF00300">
    <property type="entry name" value="His_Phos_1"/>
    <property type="match status" value="1"/>
</dbReference>
<proteinExistence type="predicted"/>
<name>A0A0C1EMR6_9BACT</name>
<gene>
    <name evidence="2" type="primary">phoE</name>
    <name evidence="2" type="ORF">DB43_GD00500</name>
</gene>
<feature type="binding site" evidence="1">
    <location>
        <position position="61"/>
    </location>
    <ligand>
        <name>substrate</name>
    </ligand>
</feature>
<reference evidence="2 3" key="1">
    <citation type="journal article" date="2014" name="Mol. Biol. Evol.">
        <title>Massive expansion of Ubiquitination-related gene families within the Chlamydiae.</title>
        <authorList>
            <person name="Domman D."/>
            <person name="Collingro A."/>
            <person name="Lagkouvardos I."/>
            <person name="Gehre L."/>
            <person name="Weinmaier T."/>
            <person name="Rattei T."/>
            <person name="Subtil A."/>
            <person name="Horn M."/>
        </authorList>
    </citation>
    <scope>NUCLEOTIDE SEQUENCE [LARGE SCALE GENOMIC DNA]</scope>
    <source>
        <strain evidence="2 3">OEW1</strain>
    </source>
</reference>
<evidence type="ECO:0000256" key="1">
    <source>
        <dbReference type="PIRSR" id="PIRSR613078-2"/>
    </source>
</evidence>
<accession>A0A0C1EMR6</accession>
<dbReference type="EC" id="3.1.3.-" evidence="2"/>
<dbReference type="PANTHER" id="PTHR48100:SF10">
    <property type="entry name" value="2-CARBOXY-D-ARABINITOL-1-PHOSPHATASE-RELATED"/>
    <property type="match status" value="1"/>
</dbReference>
<dbReference type="CDD" id="cd07067">
    <property type="entry name" value="HP_PGM_like"/>
    <property type="match status" value="1"/>
</dbReference>
<dbReference type="AlphaFoldDB" id="A0A0C1EMR6"/>
<dbReference type="InterPro" id="IPR029033">
    <property type="entry name" value="His_PPase_superfam"/>
</dbReference>
<comment type="caution">
    <text evidence="2">The sequence shown here is derived from an EMBL/GenBank/DDBJ whole genome shotgun (WGS) entry which is preliminary data.</text>
</comment>
<dbReference type="Proteomes" id="UP000031307">
    <property type="component" value="Unassembled WGS sequence"/>
</dbReference>
<dbReference type="PANTHER" id="PTHR48100">
    <property type="entry name" value="BROAD-SPECIFICITY PHOSPHATASE YOR283W-RELATED"/>
    <property type="match status" value="1"/>
</dbReference>
<organism evidence="2 3">
    <name type="scientific">Parachlamydia acanthamoebae</name>
    <dbReference type="NCBI Taxonomy" id="83552"/>
    <lineage>
        <taxon>Bacteria</taxon>
        <taxon>Pseudomonadati</taxon>
        <taxon>Chlamydiota</taxon>
        <taxon>Chlamydiia</taxon>
        <taxon>Parachlamydiales</taxon>
        <taxon>Parachlamydiaceae</taxon>
        <taxon>Parachlamydia</taxon>
    </lineage>
</organism>
<dbReference type="GO" id="GO:0016791">
    <property type="term" value="F:phosphatase activity"/>
    <property type="evidence" value="ECO:0007669"/>
    <property type="project" value="TreeGrafter"/>
</dbReference>
<dbReference type="Gene3D" id="3.40.50.1240">
    <property type="entry name" value="Phosphoglycerate mutase-like"/>
    <property type="match status" value="1"/>
</dbReference>
<feature type="binding site" evidence="1">
    <location>
        <begin position="11"/>
        <end position="18"/>
    </location>
    <ligand>
        <name>substrate</name>
    </ligand>
</feature>
<dbReference type="RefSeq" id="WP_006341100.1">
    <property type="nucleotide sequence ID" value="NZ_JASBUT010000006.1"/>
</dbReference>
<dbReference type="InterPro" id="IPR050275">
    <property type="entry name" value="PGM_Phosphatase"/>
</dbReference>
<keyword evidence="2" id="KW-0378">Hydrolase</keyword>
<dbReference type="InterPro" id="IPR013078">
    <property type="entry name" value="His_Pase_superF_clade-1"/>
</dbReference>
<evidence type="ECO:0000313" key="2">
    <source>
        <dbReference type="EMBL" id="KIA77619.1"/>
    </source>
</evidence>
<evidence type="ECO:0000313" key="3">
    <source>
        <dbReference type="Proteomes" id="UP000031307"/>
    </source>
</evidence>